<reference evidence="3" key="1">
    <citation type="journal article" date="2023" name="Proc. Natl. Acad. Sci. U.S.A.">
        <title>Genomic and structural basis for evolution of tropane alkaloid biosynthesis.</title>
        <authorList>
            <person name="Wanga Y.-J."/>
            <person name="Taina T."/>
            <person name="Yua J.-Y."/>
            <person name="Lia J."/>
            <person name="Xua B."/>
            <person name="Chenc J."/>
            <person name="D'Auriad J.C."/>
            <person name="Huanga J.-P."/>
            <person name="Huanga S.-X."/>
        </authorList>
    </citation>
    <scope>NUCLEOTIDE SEQUENCE [LARGE SCALE GENOMIC DNA]</scope>
    <source>
        <strain evidence="3">cv. KIB-2019</strain>
    </source>
</reference>
<keyword evidence="3" id="KW-1185">Reference proteome</keyword>
<dbReference type="Proteomes" id="UP001152561">
    <property type="component" value="Unassembled WGS sequence"/>
</dbReference>
<sequence>MTLLYNSVRDSNDDLKDEVYQFLLRLVRDQGNETITRIILNDPFSLTTLFGILKTLPLPPLIIIITDHTHHSQSESQASNLSPRSGNDPMPVESTPSDDMDEDAILLFKTFK</sequence>
<feature type="compositionally biased region" description="Polar residues" evidence="1">
    <location>
        <begin position="74"/>
        <end position="85"/>
    </location>
</feature>
<name>A0A9Q1MY56_9SOLA</name>
<evidence type="ECO:0000313" key="2">
    <source>
        <dbReference type="EMBL" id="KAJ8571060.1"/>
    </source>
</evidence>
<evidence type="ECO:0000256" key="1">
    <source>
        <dbReference type="SAM" id="MobiDB-lite"/>
    </source>
</evidence>
<feature type="region of interest" description="Disordered" evidence="1">
    <location>
        <begin position="73"/>
        <end position="102"/>
    </location>
</feature>
<gene>
    <name evidence="2" type="ORF">K7X08_038032</name>
</gene>
<evidence type="ECO:0000313" key="3">
    <source>
        <dbReference type="Proteomes" id="UP001152561"/>
    </source>
</evidence>
<protein>
    <submittedName>
        <fullName evidence="2">Uncharacterized protein</fullName>
    </submittedName>
</protein>
<comment type="caution">
    <text evidence="2">The sequence shown here is derived from an EMBL/GenBank/DDBJ whole genome shotgun (WGS) entry which is preliminary data.</text>
</comment>
<accession>A0A9Q1MY56</accession>
<organism evidence="2 3">
    <name type="scientific">Anisodus acutangulus</name>
    <dbReference type="NCBI Taxonomy" id="402998"/>
    <lineage>
        <taxon>Eukaryota</taxon>
        <taxon>Viridiplantae</taxon>
        <taxon>Streptophyta</taxon>
        <taxon>Embryophyta</taxon>
        <taxon>Tracheophyta</taxon>
        <taxon>Spermatophyta</taxon>
        <taxon>Magnoliopsida</taxon>
        <taxon>eudicotyledons</taxon>
        <taxon>Gunneridae</taxon>
        <taxon>Pentapetalae</taxon>
        <taxon>asterids</taxon>
        <taxon>lamiids</taxon>
        <taxon>Solanales</taxon>
        <taxon>Solanaceae</taxon>
        <taxon>Solanoideae</taxon>
        <taxon>Hyoscyameae</taxon>
        <taxon>Anisodus</taxon>
    </lineage>
</organism>
<dbReference type="AlphaFoldDB" id="A0A9Q1MY56"/>
<proteinExistence type="predicted"/>
<dbReference type="EMBL" id="JAJAGQ010000002">
    <property type="protein sequence ID" value="KAJ8571060.1"/>
    <property type="molecule type" value="Genomic_DNA"/>
</dbReference>